<reference evidence="2" key="1">
    <citation type="submission" date="2018-05" db="EMBL/GenBank/DDBJ databases">
        <authorList>
            <person name="Lanie J.A."/>
            <person name="Ng W.-L."/>
            <person name="Kazmierczak K.M."/>
            <person name="Andrzejewski T.M."/>
            <person name="Davidsen T.M."/>
            <person name="Wayne K.J."/>
            <person name="Tettelin H."/>
            <person name="Glass J.I."/>
            <person name="Rusch D."/>
            <person name="Podicherti R."/>
            <person name="Tsui H.-C.T."/>
            <person name="Winkler M.E."/>
        </authorList>
    </citation>
    <scope>NUCLEOTIDE SEQUENCE</scope>
</reference>
<dbReference type="PROSITE" id="PS51723">
    <property type="entry name" value="PEPTIDASE_M60"/>
    <property type="match status" value="1"/>
</dbReference>
<dbReference type="InterPro" id="IPR031161">
    <property type="entry name" value="Peptidase_M60_dom"/>
</dbReference>
<accession>A0A383BD39</accession>
<name>A0A383BD39_9ZZZZ</name>
<dbReference type="InterPro" id="IPR042279">
    <property type="entry name" value="Pep_M60_3"/>
</dbReference>
<protein>
    <recommendedName>
        <fullName evidence="1">Peptidase M60 domain-containing protein</fullName>
    </recommendedName>
</protein>
<dbReference type="AlphaFoldDB" id="A0A383BD39"/>
<gene>
    <name evidence="2" type="ORF">METZ01_LOCUS470940</name>
</gene>
<feature type="non-terminal residue" evidence="2">
    <location>
        <position position="1"/>
    </location>
</feature>
<evidence type="ECO:0000313" key="2">
    <source>
        <dbReference type="EMBL" id="SVE18086.1"/>
    </source>
</evidence>
<evidence type="ECO:0000259" key="1">
    <source>
        <dbReference type="PROSITE" id="PS51723"/>
    </source>
</evidence>
<feature type="domain" description="Peptidase M60" evidence="1">
    <location>
        <begin position="1"/>
        <end position="141"/>
    </location>
</feature>
<proteinExistence type="predicted"/>
<dbReference type="Pfam" id="PF13402">
    <property type="entry name" value="Peptidase_M60"/>
    <property type="match status" value="1"/>
</dbReference>
<sequence>GLVKYKKVPKNRILARVNFNYYMFRDRDGVAYFGNKGTMRMVANPDVVIKGDPCWGFTHEAGHVLQMRPQITWGGLTEVSCNIFSMYTRGKMGNESRLKAQKNYDKARKNIIESKPKKSYLQDSDVFNRLVPFWQLHLYFSRNGKPDFYADVMEKMRNRPDAGRGDDSIRNQFQFIEICCDVGQLDLTDFFDKWGFFYVGEFEVKDYRTYRYKITQKMVDDCKSSIAKNGYEKSAADLTLIED</sequence>
<dbReference type="EMBL" id="UINC01199586">
    <property type="protein sequence ID" value="SVE18086.1"/>
    <property type="molecule type" value="Genomic_DNA"/>
</dbReference>
<dbReference type="Gene3D" id="3.40.390.80">
    <property type="entry name" value="Peptidase M60, enhancin-like domain 2"/>
    <property type="match status" value="1"/>
</dbReference>
<dbReference type="Gene3D" id="1.10.390.30">
    <property type="entry name" value="Peptidase M60, enhancin-like domain 3"/>
    <property type="match status" value="1"/>
</dbReference>
<organism evidence="2">
    <name type="scientific">marine metagenome</name>
    <dbReference type="NCBI Taxonomy" id="408172"/>
    <lineage>
        <taxon>unclassified sequences</taxon>
        <taxon>metagenomes</taxon>
        <taxon>ecological metagenomes</taxon>
    </lineage>
</organism>